<organism evidence="1 2">
    <name type="scientific">Actinokineospora soli</name>
    <dbReference type="NCBI Taxonomy" id="1048753"/>
    <lineage>
        <taxon>Bacteria</taxon>
        <taxon>Bacillati</taxon>
        <taxon>Actinomycetota</taxon>
        <taxon>Actinomycetes</taxon>
        <taxon>Pseudonocardiales</taxon>
        <taxon>Pseudonocardiaceae</taxon>
        <taxon>Actinokineospora</taxon>
    </lineage>
</organism>
<protein>
    <submittedName>
        <fullName evidence="1">Uncharacterized protein</fullName>
    </submittedName>
</protein>
<name>A0ABW2TKD6_9PSEU</name>
<dbReference type="EMBL" id="JBHTEY010000004">
    <property type="protein sequence ID" value="MFC7613266.1"/>
    <property type="molecule type" value="Genomic_DNA"/>
</dbReference>
<keyword evidence="2" id="KW-1185">Reference proteome</keyword>
<evidence type="ECO:0000313" key="2">
    <source>
        <dbReference type="Proteomes" id="UP001596512"/>
    </source>
</evidence>
<comment type="caution">
    <text evidence="1">The sequence shown here is derived from an EMBL/GenBank/DDBJ whole genome shotgun (WGS) entry which is preliminary data.</text>
</comment>
<reference evidence="2" key="1">
    <citation type="journal article" date="2019" name="Int. J. Syst. Evol. Microbiol.">
        <title>The Global Catalogue of Microorganisms (GCM) 10K type strain sequencing project: providing services to taxonomists for standard genome sequencing and annotation.</title>
        <authorList>
            <consortium name="The Broad Institute Genomics Platform"/>
            <consortium name="The Broad Institute Genome Sequencing Center for Infectious Disease"/>
            <person name="Wu L."/>
            <person name="Ma J."/>
        </authorList>
    </citation>
    <scope>NUCLEOTIDE SEQUENCE [LARGE SCALE GENOMIC DNA]</scope>
    <source>
        <strain evidence="2">JCM 17695</strain>
    </source>
</reference>
<dbReference type="Proteomes" id="UP001596512">
    <property type="component" value="Unassembled WGS sequence"/>
</dbReference>
<gene>
    <name evidence="1" type="ORF">ACFQV2_06225</name>
</gene>
<sequence length="292" mass="31590">MSGDQVHNQVGSVDGLVVQVGDVGGDLTVCQAFEVPAVPLIVTFGSDSTLWIEGRGQQAAIVSALRTVVQGEVSAVGEQWDVPITVSAGAPVRLTAMPELLNQDLGWHLEIDWICAGRRGTLRVPESGHFTPATPVVQASAPLVTDVRLRNIDYVAFASDGVVEEVPASGHTLQLTVTGLSGTPVLLADLRVEVIACRDRSGTLVRHAAEVPRRRFEVLLDVEPPRLRALGESGFPYVVGLHESECFDLKVSTDRSEVAWVLWLDWRRGRDTGSVRVDLGGHPFRTAGRWPR</sequence>
<evidence type="ECO:0000313" key="1">
    <source>
        <dbReference type="EMBL" id="MFC7613266.1"/>
    </source>
</evidence>
<accession>A0ABW2TKD6</accession>
<proteinExistence type="predicted"/>